<evidence type="ECO:0000256" key="7">
    <source>
        <dbReference type="ARBA" id="ARBA00023180"/>
    </source>
</evidence>
<dbReference type="EMBL" id="BFAA01005867">
    <property type="protein sequence ID" value="GCB68302.1"/>
    <property type="molecule type" value="Genomic_DNA"/>
</dbReference>
<dbReference type="GO" id="GO:0031410">
    <property type="term" value="C:cytoplasmic vesicle"/>
    <property type="evidence" value="ECO:0007669"/>
    <property type="project" value="TreeGrafter"/>
</dbReference>
<keyword evidence="12" id="KW-1185">Reference proteome</keyword>
<evidence type="ECO:0000256" key="10">
    <source>
        <dbReference type="SAM" id="SignalP"/>
    </source>
</evidence>
<evidence type="ECO:0000256" key="1">
    <source>
        <dbReference type="ARBA" id="ARBA00004479"/>
    </source>
</evidence>
<feature type="signal peptide" evidence="10">
    <location>
        <begin position="1"/>
        <end position="20"/>
    </location>
</feature>
<dbReference type="GO" id="GO:0016020">
    <property type="term" value="C:membrane"/>
    <property type="evidence" value="ECO:0007669"/>
    <property type="project" value="UniProtKB-SubCell"/>
</dbReference>
<evidence type="ECO:0000256" key="2">
    <source>
        <dbReference type="ARBA" id="ARBA00005341"/>
    </source>
</evidence>
<evidence type="ECO:0008006" key="13">
    <source>
        <dbReference type="Google" id="ProtNLM"/>
    </source>
</evidence>
<sequence>MNSAPVCVAVLLALTASTLSSSVSDSSTSNSSQATNATSIPTTLQTSIQSQTTTAIMQTTNNTENTTTVHLTSRPATTKSGKSIITTITASTANNTSADITTAGLPIVSHFDVGSFVGGIALALGAIAVFYFGRRVCITRSGTQYRTIEETEAII</sequence>
<dbReference type="STRING" id="75743.A0A401P594"/>
<comment type="similarity">
    <text evidence="2">Belongs to the CD164 family.</text>
</comment>
<feature type="chain" id="PRO_5019288792" description="Porimin" evidence="10">
    <location>
        <begin position="21"/>
        <end position="155"/>
    </location>
</feature>
<keyword evidence="4 10" id="KW-0732">Signal</keyword>
<feature type="transmembrane region" description="Helical" evidence="9">
    <location>
        <begin position="113"/>
        <end position="132"/>
    </location>
</feature>
<evidence type="ECO:0000256" key="5">
    <source>
        <dbReference type="ARBA" id="ARBA00022989"/>
    </source>
</evidence>
<evidence type="ECO:0000256" key="9">
    <source>
        <dbReference type="SAM" id="Phobius"/>
    </source>
</evidence>
<keyword evidence="7" id="KW-0325">Glycoprotein</keyword>
<evidence type="ECO:0000256" key="4">
    <source>
        <dbReference type="ARBA" id="ARBA00022729"/>
    </source>
</evidence>
<proteinExistence type="inferred from homology"/>
<evidence type="ECO:0000256" key="6">
    <source>
        <dbReference type="ARBA" id="ARBA00023136"/>
    </source>
</evidence>
<gene>
    <name evidence="11" type="ORF">scyTo_0012258</name>
</gene>
<name>A0A401P594_SCYTO</name>
<dbReference type="AlphaFoldDB" id="A0A401P594"/>
<dbReference type="Proteomes" id="UP000288216">
    <property type="component" value="Unassembled WGS sequence"/>
</dbReference>
<keyword evidence="3 9" id="KW-0812">Transmembrane</keyword>
<dbReference type="OMA" id="STIEPAX"/>
<dbReference type="PANTHER" id="PTHR11337:SF14">
    <property type="entry name" value="PORIMIN"/>
    <property type="match status" value="1"/>
</dbReference>
<dbReference type="PANTHER" id="PTHR11337">
    <property type="entry name" value="MUCIN/PORIMIN"/>
    <property type="match status" value="1"/>
</dbReference>
<dbReference type="InterPro" id="IPR007947">
    <property type="entry name" value="CD164_MGC24"/>
</dbReference>
<accession>A0A401P594</accession>
<evidence type="ECO:0000256" key="3">
    <source>
        <dbReference type="ARBA" id="ARBA00022692"/>
    </source>
</evidence>
<evidence type="ECO:0000313" key="12">
    <source>
        <dbReference type="Proteomes" id="UP000288216"/>
    </source>
</evidence>
<comment type="caution">
    <text evidence="11">The sequence shown here is derived from an EMBL/GenBank/DDBJ whole genome shotgun (WGS) entry which is preliminary data.</text>
</comment>
<protein>
    <recommendedName>
        <fullName evidence="13">Porimin</fullName>
    </recommendedName>
</protein>
<evidence type="ECO:0000256" key="8">
    <source>
        <dbReference type="SAM" id="MobiDB-lite"/>
    </source>
</evidence>
<reference evidence="11 12" key="1">
    <citation type="journal article" date="2018" name="Nat. Ecol. Evol.">
        <title>Shark genomes provide insights into elasmobranch evolution and the origin of vertebrates.</title>
        <authorList>
            <person name="Hara Y"/>
            <person name="Yamaguchi K"/>
            <person name="Onimaru K"/>
            <person name="Kadota M"/>
            <person name="Koyanagi M"/>
            <person name="Keeley SD"/>
            <person name="Tatsumi K"/>
            <person name="Tanaka K"/>
            <person name="Motone F"/>
            <person name="Kageyama Y"/>
            <person name="Nozu R"/>
            <person name="Adachi N"/>
            <person name="Nishimura O"/>
            <person name="Nakagawa R"/>
            <person name="Tanegashima C"/>
            <person name="Kiyatake I"/>
            <person name="Matsumoto R"/>
            <person name="Murakumo K"/>
            <person name="Nishida K"/>
            <person name="Terakita A"/>
            <person name="Kuratani S"/>
            <person name="Sato K"/>
            <person name="Hyodo S Kuraku.S."/>
        </authorList>
    </citation>
    <scope>NUCLEOTIDE SEQUENCE [LARGE SCALE GENOMIC DNA]</scope>
</reference>
<organism evidence="11 12">
    <name type="scientific">Scyliorhinus torazame</name>
    <name type="common">Cloudy catshark</name>
    <name type="synonym">Catulus torazame</name>
    <dbReference type="NCBI Taxonomy" id="75743"/>
    <lineage>
        <taxon>Eukaryota</taxon>
        <taxon>Metazoa</taxon>
        <taxon>Chordata</taxon>
        <taxon>Craniata</taxon>
        <taxon>Vertebrata</taxon>
        <taxon>Chondrichthyes</taxon>
        <taxon>Elasmobranchii</taxon>
        <taxon>Galeomorphii</taxon>
        <taxon>Galeoidea</taxon>
        <taxon>Carcharhiniformes</taxon>
        <taxon>Scyliorhinidae</taxon>
        <taxon>Scyliorhinus</taxon>
    </lineage>
</organism>
<evidence type="ECO:0000313" key="11">
    <source>
        <dbReference type="EMBL" id="GCB68302.1"/>
    </source>
</evidence>
<feature type="region of interest" description="Disordered" evidence="8">
    <location>
        <begin position="21"/>
        <end position="45"/>
    </location>
</feature>
<keyword evidence="6 9" id="KW-0472">Membrane</keyword>
<keyword evidence="5 9" id="KW-1133">Transmembrane helix</keyword>
<comment type="subcellular location">
    <subcellularLocation>
        <location evidence="1">Membrane</location>
        <topology evidence="1">Single-pass type I membrane protein</topology>
    </subcellularLocation>
</comment>